<dbReference type="Proteomes" id="UP000239273">
    <property type="component" value="Unassembled WGS sequence"/>
</dbReference>
<proteinExistence type="predicted"/>
<dbReference type="Proteomes" id="UP001156660">
    <property type="component" value="Unassembled WGS sequence"/>
</dbReference>
<sequence length="79" mass="9112">MSTLKLINKDVTTKLFPELTEKQSQVLMFWALGGNLSAYAKFTGLDLSNLRRTLVRCEEKLNVKEKQLRSLILMRVIVQ</sequence>
<dbReference type="OrthoDB" id="6506371at2"/>
<accession>A0A2S7X141</accession>
<dbReference type="EMBL" id="MSCP01000005">
    <property type="protein sequence ID" value="PQJ83526.1"/>
    <property type="molecule type" value="Genomic_DNA"/>
</dbReference>
<protein>
    <recommendedName>
        <fullName evidence="5">HTH luxR-type domain-containing protein</fullName>
    </recommendedName>
</protein>
<evidence type="ECO:0000313" key="4">
    <source>
        <dbReference type="Proteomes" id="UP001156660"/>
    </source>
</evidence>
<gene>
    <name evidence="2" type="ORF">BTO23_20505</name>
    <name evidence="1" type="ORF">GCM10007855_37170</name>
</gene>
<evidence type="ECO:0000313" key="1">
    <source>
        <dbReference type="EMBL" id="GLR76842.1"/>
    </source>
</evidence>
<comment type="caution">
    <text evidence="2">The sequence shown here is derived from an EMBL/GenBank/DDBJ whole genome shotgun (WGS) entry which is preliminary data.</text>
</comment>
<evidence type="ECO:0008006" key="5">
    <source>
        <dbReference type="Google" id="ProtNLM"/>
    </source>
</evidence>
<dbReference type="AlphaFoldDB" id="A0A2S7X141"/>
<reference evidence="1" key="1">
    <citation type="journal article" date="2014" name="Int. J. Syst. Evol. Microbiol.">
        <title>Complete genome of a new Firmicutes species belonging to the dominant human colonic microbiota ('Ruminococcus bicirculans') reveals two chromosomes and a selective capacity to utilize plant glucans.</title>
        <authorList>
            <consortium name="NISC Comparative Sequencing Program"/>
            <person name="Wegmann U."/>
            <person name="Louis P."/>
            <person name="Goesmann A."/>
            <person name="Henrissat B."/>
            <person name="Duncan S.H."/>
            <person name="Flint H.J."/>
        </authorList>
    </citation>
    <scope>NUCLEOTIDE SEQUENCE</scope>
    <source>
        <strain evidence="1">NBRC 105001</strain>
    </source>
</reference>
<reference evidence="2 3" key="2">
    <citation type="submission" date="2016-12" db="EMBL/GenBank/DDBJ databases">
        <title>Diversity of luminous bacteria.</title>
        <authorList>
            <person name="Yoshizawa S."/>
            <person name="Kogure K."/>
        </authorList>
    </citation>
    <scope>NUCLEOTIDE SEQUENCE [LARGE SCALE GENOMIC DNA]</scope>
    <source>
        <strain evidence="2 3">NBRC 105001</strain>
    </source>
</reference>
<reference evidence="1" key="4">
    <citation type="submission" date="2023-01" db="EMBL/GenBank/DDBJ databases">
        <title>Draft genome sequence of Aliivibrio sifiae strain NBRC 105001.</title>
        <authorList>
            <person name="Sun Q."/>
            <person name="Mori K."/>
        </authorList>
    </citation>
    <scope>NUCLEOTIDE SEQUENCE</scope>
    <source>
        <strain evidence="1">NBRC 105001</strain>
    </source>
</reference>
<organism evidence="2 3">
    <name type="scientific">Aliivibrio sifiae</name>
    <dbReference type="NCBI Taxonomy" id="566293"/>
    <lineage>
        <taxon>Bacteria</taxon>
        <taxon>Pseudomonadati</taxon>
        <taxon>Pseudomonadota</taxon>
        <taxon>Gammaproteobacteria</taxon>
        <taxon>Vibrionales</taxon>
        <taxon>Vibrionaceae</taxon>
        <taxon>Aliivibrio</taxon>
    </lineage>
</organism>
<evidence type="ECO:0000313" key="3">
    <source>
        <dbReference type="Proteomes" id="UP000239273"/>
    </source>
</evidence>
<evidence type="ECO:0000313" key="2">
    <source>
        <dbReference type="EMBL" id="PQJ83526.1"/>
    </source>
</evidence>
<dbReference type="RefSeq" id="WP_105064450.1">
    <property type="nucleotide sequence ID" value="NZ_BSOU01000014.1"/>
</dbReference>
<dbReference type="EMBL" id="BSOU01000014">
    <property type="protein sequence ID" value="GLR76842.1"/>
    <property type="molecule type" value="Genomic_DNA"/>
</dbReference>
<keyword evidence="4" id="KW-1185">Reference proteome</keyword>
<name>A0A2S7X141_9GAMM</name>
<reference evidence="4" key="3">
    <citation type="journal article" date="2019" name="Int. J. Syst. Evol. Microbiol.">
        <title>The Global Catalogue of Microorganisms (GCM) 10K type strain sequencing project: providing services to taxonomists for standard genome sequencing and annotation.</title>
        <authorList>
            <consortium name="The Broad Institute Genomics Platform"/>
            <consortium name="The Broad Institute Genome Sequencing Center for Infectious Disease"/>
            <person name="Wu L."/>
            <person name="Ma J."/>
        </authorList>
    </citation>
    <scope>NUCLEOTIDE SEQUENCE [LARGE SCALE GENOMIC DNA]</scope>
    <source>
        <strain evidence="4">NBRC 105001</strain>
    </source>
</reference>